<evidence type="ECO:0000256" key="1">
    <source>
        <dbReference type="SAM" id="MobiDB-lite"/>
    </source>
</evidence>
<proteinExistence type="predicted"/>
<keyword evidence="3" id="KW-1185">Reference proteome</keyword>
<dbReference type="RefSeq" id="XP_007827623.1">
    <property type="nucleotide sequence ID" value="XM_007829432.1"/>
</dbReference>
<dbReference type="AlphaFoldDB" id="W3XLT4"/>
<sequence length="266" mass="29846">MNHDQGICQEGHIVQPSLGTKVPVSGHDEDHDVESIMAQPGSGMGGDDHEMVDADEALEMPAPRQPSELPQILSVPSLHDDTPSVDHAVIKPNEFAPDKPGMETEARSNKVKKTCQEILLPNDTFKSQVADPPENAPRYTTEQKGKQRAKPPPEVQPHDDEYSWLYAEFRLLTFPRSWAICEHCHMTIASSSKFNDILMSCRPRPYAIRVGLDELVYPKYFTGLNTILFFDQSGRRVEYDRLLAEFGASLLEVLCEPNIIVECAEF</sequence>
<dbReference type="EMBL" id="KI912109">
    <property type="protein sequence ID" value="ETS87023.1"/>
    <property type="molecule type" value="Genomic_DNA"/>
</dbReference>
<dbReference type="HOGENOM" id="CLU_1046249_0_0_1"/>
<dbReference type="Proteomes" id="UP000030651">
    <property type="component" value="Unassembled WGS sequence"/>
</dbReference>
<dbReference type="KEGG" id="pfy:PFICI_00851"/>
<organism evidence="2 3">
    <name type="scientific">Pestalotiopsis fici (strain W106-1 / CGMCC3.15140)</name>
    <dbReference type="NCBI Taxonomy" id="1229662"/>
    <lineage>
        <taxon>Eukaryota</taxon>
        <taxon>Fungi</taxon>
        <taxon>Dikarya</taxon>
        <taxon>Ascomycota</taxon>
        <taxon>Pezizomycotina</taxon>
        <taxon>Sordariomycetes</taxon>
        <taxon>Xylariomycetidae</taxon>
        <taxon>Amphisphaeriales</taxon>
        <taxon>Sporocadaceae</taxon>
        <taxon>Pestalotiopsis</taxon>
    </lineage>
</organism>
<dbReference type="GeneID" id="19265864"/>
<protein>
    <submittedName>
        <fullName evidence="2">Uncharacterized protein</fullName>
    </submittedName>
</protein>
<name>W3XLT4_PESFW</name>
<evidence type="ECO:0000313" key="3">
    <source>
        <dbReference type="Proteomes" id="UP000030651"/>
    </source>
</evidence>
<dbReference type="InParanoid" id="W3XLT4"/>
<feature type="region of interest" description="Disordered" evidence="1">
    <location>
        <begin position="122"/>
        <end position="157"/>
    </location>
</feature>
<accession>W3XLT4</accession>
<reference evidence="3" key="1">
    <citation type="journal article" date="2015" name="BMC Genomics">
        <title>Genomic and transcriptomic analysis of the endophytic fungus Pestalotiopsis fici reveals its lifestyle and high potential for synthesis of natural products.</title>
        <authorList>
            <person name="Wang X."/>
            <person name="Zhang X."/>
            <person name="Liu L."/>
            <person name="Xiang M."/>
            <person name="Wang W."/>
            <person name="Sun X."/>
            <person name="Che Y."/>
            <person name="Guo L."/>
            <person name="Liu G."/>
            <person name="Guo L."/>
            <person name="Wang C."/>
            <person name="Yin W.B."/>
            <person name="Stadler M."/>
            <person name="Zhang X."/>
            <person name="Liu X."/>
        </authorList>
    </citation>
    <scope>NUCLEOTIDE SEQUENCE [LARGE SCALE GENOMIC DNA]</scope>
    <source>
        <strain evidence="3">W106-1 / CGMCC3.15140</strain>
    </source>
</reference>
<gene>
    <name evidence="2" type="ORF">PFICI_00851</name>
</gene>
<evidence type="ECO:0000313" key="2">
    <source>
        <dbReference type="EMBL" id="ETS87023.1"/>
    </source>
</evidence>